<dbReference type="Gene3D" id="3.90.550.10">
    <property type="entry name" value="Spore Coat Polysaccharide Biosynthesis Protein SpsA, Chain A"/>
    <property type="match status" value="1"/>
</dbReference>
<evidence type="ECO:0000313" key="3">
    <source>
        <dbReference type="Proteomes" id="UP000627292"/>
    </source>
</evidence>
<dbReference type="InterPro" id="IPR050486">
    <property type="entry name" value="Mannose-1P_guanyltransferase"/>
</dbReference>
<reference evidence="2" key="2">
    <citation type="submission" date="2020-09" db="EMBL/GenBank/DDBJ databases">
        <authorList>
            <person name="Sun Q."/>
            <person name="Zhou Y."/>
        </authorList>
    </citation>
    <scope>NUCLEOTIDE SEQUENCE</scope>
    <source>
        <strain evidence="2">CGMCC 1.15290</strain>
    </source>
</reference>
<dbReference type="InterPro" id="IPR005835">
    <property type="entry name" value="NTP_transferase_dom"/>
</dbReference>
<protein>
    <submittedName>
        <fullName evidence="2">D-mannose-1-phosphate guanyltransferase</fullName>
    </submittedName>
</protein>
<dbReference type="SUPFAM" id="SSF53448">
    <property type="entry name" value="Nucleotide-diphospho-sugar transferases"/>
    <property type="match status" value="1"/>
</dbReference>
<accession>A0A917J280</accession>
<comment type="caution">
    <text evidence="2">The sequence shown here is derived from an EMBL/GenBank/DDBJ whole genome shotgun (WGS) entry which is preliminary data.</text>
</comment>
<dbReference type="InterPro" id="IPR029044">
    <property type="entry name" value="Nucleotide-diphossugar_trans"/>
</dbReference>
<sequence length="230" mass="25563">MITEAIILAGGLGTRLRSEVPELPKCMAPVNGRPFLHYVIQWLQAQGITRFVFALGYKHDYFLDFLKATLPESAYVIATEDEPLGTGGAIANACKQVQTHTVLVTNGDTLFKGDIPALDQFHTSKAGACTLLLKPMQQFDRFGVVETATDGRITSFKEKQYYEQGLINAGMFALNVPAFTAENLPAKFSFEKDYLEALYPQRSMYGLAQDAYFIDIGIPEDYRRAQTELA</sequence>
<name>A0A917J280_9BACT</name>
<dbReference type="Pfam" id="PF00483">
    <property type="entry name" value="NTP_transferase"/>
    <property type="match status" value="1"/>
</dbReference>
<organism evidence="2 3">
    <name type="scientific">Filimonas zeae</name>
    <dbReference type="NCBI Taxonomy" id="1737353"/>
    <lineage>
        <taxon>Bacteria</taxon>
        <taxon>Pseudomonadati</taxon>
        <taxon>Bacteroidota</taxon>
        <taxon>Chitinophagia</taxon>
        <taxon>Chitinophagales</taxon>
        <taxon>Chitinophagaceae</taxon>
        <taxon>Filimonas</taxon>
    </lineage>
</organism>
<dbReference type="CDD" id="cd06915">
    <property type="entry name" value="NTP_transferase_WcbM_like"/>
    <property type="match status" value="1"/>
</dbReference>
<evidence type="ECO:0000313" key="2">
    <source>
        <dbReference type="EMBL" id="GGH71846.1"/>
    </source>
</evidence>
<feature type="domain" description="Nucleotidyl transferase" evidence="1">
    <location>
        <begin position="5"/>
        <end position="229"/>
    </location>
</feature>
<dbReference type="PANTHER" id="PTHR22572">
    <property type="entry name" value="SUGAR-1-PHOSPHATE GUANYL TRANSFERASE"/>
    <property type="match status" value="1"/>
</dbReference>
<dbReference type="EMBL" id="BMIB01000003">
    <property type="protein sequence ID" value="GGH71846.1"/>
    <property type="molecule type" value="Genomic_DNA"/>
</dbReference>
<dbReference type="AlphaFoldDB" id="A0A917J280"/>
<evidence type="ECO:0000259" key="1">
    <source>
        <dbReference type="Pfam" id="PF00483"/>
    </source>
</evidence>
<keyword evidence="3" id="KW-1185">Reference proteome</keyword>
<dbReference type="RefSeq" id="WP_188953939.1">
    <property type="nucleotide sequence ID" value="NZ_BMIB01000003.1"/>
</dbReference>
<reference evidence="2" key="1">
    <citation type="journal article" date="2014" name="Int. J. Syst. Evol. Microbiol.">
        <title>Complete genome sequence of Corynebacterium casei LMG S-19264T (=DSM 44701T), isolated from a smear-ripened cheese.</title>
        <authorList>
            <consortium name="US DOE Joint Genome Institute (JGI-PGF)"/>
            <person name="Walter F."/>
            <person name="Albersmeier A."/>
            <person name="Kalinowski J."/>
            <person name="Ruckert C."/>
        </authorList>
    </citation>
    <scope>NUCLEOTIDE SEQUENCE</scope>
    <source>
        <strain evidence="2">CGMCC 1.15290</strain>
    </source>
</reference>
<dbReference type="Proteomes" id="UP000627292">
    <property type="component" value="Unassembled WGS sequence"/>
</dbReference>
<proteinExistence type="predicted"/>
<gene>
    <name evidence="2" type="ORF">GCM10011379_31620</name>
</gene>